<reference evidence="3" key="1">
    <citation type="submission" date="2023-01" db="EMBL/GenBank/DDBJ databases">
        <title>Genome assembly of the deep-sea coral Lophelia pertusa.</title>
        <authorList>
            <person name="Herrera S."/>
            <person name="Cordes E."/>
        </authorList>
    </citation>
    <scope>NUCLEOTIDE SEQUENCE</scope>
    <source>
        <strain evidence="3">USNM1676648</strain>
        <tissue evidence="3">Polyp</tissue>
    </source>
</reference>
<feature type="signal peptide" evidence="2">
    <location>
        <begin position="1"/>
        <end position="23"/>
    </location>
</feature>
<feature type="repeat" description="TPR" evidence="1">
    <location>
        <begin position="329"/>
        <end position="362"/>
    </location>
</feature>
<dbReference type="PANTHER" id="PTHR44523">
    <property type="entry name" value="TETRATRICOPEPTIDE REPEAT PROTEIN 13"/>
    <property type="match status" value="1"/>
</dbReference>
<evidence type="ECO:0000256" key="1">
    <source>
        <dbReference type="PROSITE-ProRule" id="PRU00339"/>
    </source>
</evidence>
<evidence type="ECO:0000313" key="4">
    <source>
        <dbReference type="Proteomes" id="UP001163046"/>
    </source>
</evidence>
<sequence>MAAWRVPIPRFIVVFLYFYNALGIKVSIGGTSHVCVSGSHVLHVNFGTGTIQQCGLVNTTPQASKGDTADEQKKAKEHAKAPPFQDCAYKQMFDPVNAKLRKCNDGGMTPAGPCVKRLNNKKHFIIHTPERDKSLHLVIAHDAKQTVVLTGNNEIDKKVGYALLLMNSGNIDQAIGQFTDIIKEHPWVTAAYFGRGSAYVHKGLQHKENAEAAIQDFSSIIRLSPDNPDGWIKRAEVFSPLGNIKEALADIKVALDLRPSAQLYVMSGTLLFMQEDYEAASESFLKCLAIEKNQPTAMLYNGLSLYHRGRVKESVEIFKEVLETNINLAECHRSLGHAYRELGRPDLAHQHFTSAIVLEPTVAQNYHSRGILNYMRGRPDEAITDLKILLANSSPLQNVDVIKSFYLKEYSRYLHSHLDTPLSEYSADTDLDARLRDLWVKGLPFNAKNYSEQPGIQPHIREVEDVSFGDLSPEAQFLLCKSSTLGLLVQYHSDGFLPSIRHHRAMGLAILEVAQAAHKNWKAGRSSKTNHKKATWREMFDVAVKWRRLADPEQPVFWLDMMPEKSVKTGFNFRMNLLRVDEFNTKEFKRKVEKAKTCRELIQFLSNTIQETRSPWFQYIVYNGHAYNTVTDGWLSLRAGLHWGHLNDEMRKAGNKDIDVIGNYILSLVYYFFNLMPLSRGSSAVAYTVALGLFLAVGRETTGKIPPGKEVDLEAMIGGSVENFTKNVKGWLALKKLSKPVTSLPLVSEVFPTLRAVLEVLNVRFTDADCKDLKSV</sequence>
<accession>A0A9W9YK21</accession>
<dbReference type="PROSITE" id="PS50005">
    <property type="entry name" value="TPR"/>
    <property type="match status" value="2"/>
</dbReference>
<dbReference type="PANTHER" id="PTHR44523:SF1">
    <property type="entry name" value="TETRATRICOPEPTIDE REPEAT PROTEIN 13"/>
    <property type="match status" value="1"/>
</dbReference>
<proteinExistence type="predicted"/>
<dbReference type="Proteomes" id="UP001163046">
    <property type="component" value="Unassembled WGS sequence"/>
</dbReference>
<feature type="chain" id="PRO_5040900494" evidence="2">
    <location>
        <begin position="24"/>
        <end position="776"/>
    </location>
</feature>
<dbReference type="Gene3D" id="1.25.40.10">
    <property type="entry name" value="Tetratricopeptide repeat domain"/>
    <property type="match status" value="2"/>
</dbReference>
<name>A0A9W9YK21_9CNID</name>
<feature type="repeat" description="TPR" evidence="1">
    <location>
        <begin position="261"/>
        <end position="294"/>
    </location>
</feature>
<dbReference type="SUPFAM" id="SSF48452">
    <property type="entry name" value="TPR-like"/>
    <property type="match status" value="1"/>
</dbReference>
<dbReference type="EMBL" id="MU827332">
    <property type="protein sequence ID" value="KAJ7354816.1"/>
    <property type="molecule type" value="Genomic_DNA"/>
</dbReference>
<dbReference type="InterPro" id="IPR011990">
    <property type="entry name" value="TPR-like_helical_dom_sf"/>
</dbReference>
<dbReference type="Pfam" id="PF13181">
    <property type="entry name" value="TPR_8"/>
    <property type="match status" value="1"/>
</dbReference>
<dbReference type="InterPro" id="IPR019734">
    <property type="entry name" value="TPR_rpt"/>
</dbReference>
<protein>
    <submittedName>
        <fullName evidence="3">Tetratricopeptide repeat protein 13</fullName>
    </submittedName>
</protein>
<organism evidence="3 4">
    <name type="scientific">Desmophyllum pertusum</name>
    <dbReference type="NCBI Taxonomy" id="174260"/>
    <lineage>
        <taxon>Eukaryota</taxon>
        <taxon>Metazoa</taxon>
        <taxon>Cnidaria</taxon>
        <taxon>Anthozoa</taxon>
        <taxon>Hexacorallia</taxon>
        <taxon>Scleractinia</taxon>
        <taxon>Caryophylliina</taxon>
        <taxon>Caryophylliidae</taxon>
        <taxon>Desmophyllum</taxon>
    </lineage>
</organism>
<dbReference type="OrthoDB" id="1926212at2759"/>
<dbReference type="Pfam" id="PF13432">
    <property type="entry name" value="TPR_16"/>
    <property type="match status" value="2"/>
</dbReference>
<keyword evidence="2" id="KW-0732">Signal</keyword>
<evidence type="ECO:0000256" key="2">
    <source>
        <dbReference type="SAM" id="SignalP"/>
    </source>
</evidence>
<gene>
    <name evidence="3" type="primary">TTC13</name>
    <name evidence="3" type="ORF">OS493_029822</name>
</gene>
<keyword evidence="4" id="KW-1185">Reference proteome</keyword>
<evidence type="ECO:0000313" key="3">
    <source>
        <dbReference type="EMBL" id="KAJ7354816.1"/>
    </source>
</evidence>
<keyword evidence="1" id="KW-0802">TPR repeat</keyword>
<dbReference type="AlphaFoldDB" id="A0A9W9YK21"/>
<dbReference type="SMART" id="SM00028">
    <property type="entry name" value="TPR"/>
    <property type="match status" value="6"/>
</dbReference>
<comment type="caution">
    <text evidence="3">The sequence shown here is derived from an EMBL/GenBank/DDBJ whole genome shotgun (WGS) entry which is preliminary data.</text>
</comment>